<gene>
    <name evidence="2" type="ORF">BGZ65_001854</name>
</gene>
<sequence length="129" mass="14612">MTGAELTTDDTKFDKQEALECAAGGSKPEESRSALRSYNQLYHSCFQAIMSGQEMQASSIEQSMNTHFEQLLVEMDKNKALQEQLAQMQKEMLQMQKQALERLAIIQTRLQALFTQTYVSDPSAVHYPS</sequence>
<proteinExistence type="predicted"/>
<keyword evidence="3" id="KW-1185">Reference proteome</keyword>
<dbReference type="EMBL" id="JAAAHW010009395">
    <property type="protein sequence ID" value="KAF9941726.1"/>
    <property type="molecule type" value="Genomic_DNA"/>
</dbReference>
<reference evidence="2" key="1">
    <citation type="journal article" date="2020" name="Fungal Divers.">
        <title>Resolving the Mortierellaceae phylogeny through synthesis of multi-gene phylogenetics and phylogenomics.</title>
        <authorList>
            <person name="Vandepol N."/>
            <person name="Liber J."/>
            <person name="Desiro A."/>
            <person name="Na H."/>
            <person name="Kennedy M."/>
            <person name="Barry K."/>
            <person name="Grigoriev I.V."/>
            <person name="Miller A.N."/>
            <person name="O'Donnell K."/>
            <person name="Stajich J.E."/>
            <person name="Bonito G."/>
        </authorList>
    </citation>
    <scope>NUCLEOTIDE SEQUENCE</scope>
    <source>
        <strain evidence="2">MES-2147</strain>
    </source>
</reference>
<organism evidence="2 3">
    <name type="scientific">Modicella reniformis</name>
    <dbReference type="NCBI Taxonomy" id="1440133"/>
    <lineage>
        <taxon>Eukaryota</taxon>
        <taxon>Fungi</taxon>
        <taxon>Fungi incertae sedis</taxon>
        <taxon>Mucoromycota</taxon>
        <taxon>Mortierellomycotina</taxon>
        <taxon>Mortierellomycetes</taxon>
        <taxon>Mortierellales</taxon>
        <taxon>Mortierellaceae</taxon>
        <taxon>Modicella</taxon>
    </lineage>
</organism>
<evidence type="ECO:0000313" key="3">
    <source>
        <dbReference type="Proteomes" id="UP000749646"/>
    </source>
</evidence>
<name>A0A9P6LTC3_9FUNG</name>
<evidence type="ECO:0000256" key="1">
    <source>
        <dbReference type="SAM" id="Coils"/>
    </source>
</evidence>
<keyword evidence="1" id="KW-0175">Coiled coil</keyword>
<feature type="coiled-coil region" evidence="1">
    <location>
        <begin position="71"/>
        <end position="98"/>
    </location>
</feature>
<dbReference type="Proteomes" id="UP000749646">
    <property type="component" value="Unassembled WGS sequence"/>
</dbReference>
<comment type="caution">
    <text evidence="2">The sequence shown here is derived from an EMBL/GenBank/DDBJ whole genome shotgun (WGS) entry which is preliminary data.</text>
</comment>
<protein>
    <submittedName>
        <fullName evidence="2">Uncharacterized protein</fullName>
    </submittedName>
</protein>
<dbReference type="AlphaFoldDB" id="A0A9P6LTC3"/>
<evidence type="ECO:0000313" key="2">
    <source>
        <dbReference type="EMBL" id="KAF9941726.1"/>
    </source>
</evidence>
<accession>A0A9P6LTC3</accession>